<proteinExistence type="predicted"/>
<gene>
    <name evidence="1" type="ORF">PoB_002981000</name>
</gene>
<evidence type="ECO:0000313" key="2">
    <source>
        <dbReference type="Proteomes" id="UP000735302"/>
    </source>
</evidence>
<reference evidence="1 2" key="1">
    <citation type="journal article" date="2021" name="Elife">
        <title>Chloroplast acquisition without the gene transfer in kleptoplastic sea slugs, Plakobranchus ocellatus.</title>
        <authorList>
            <person name="Maeda T."/>
            <person name="Takahashi S."/>
            <person name="Yoshida T."/>
            <person name="Shimamura S."/>
            <person name="Takaki Y."/>
            <person name="Nagai Y."/>
            <person name="Toyoda A."/>
            <person name="Suzuki Y."/>
            <person name="Arimoto A."/>
            <person name="Ishii H."/>
            <person name="Satoh N."/>
            <person name="Nishiyama T."/>
            <person name="Hasebe M."/>
            <person name="Maruyama T."/>
            <person name="Minagawa J."/>
            <person name="Obokata J."/>
            <person name="Shigenobu S."/>
        </authorList>
    </citation>
    <scope>NUCLEOTIDE SEQUENCE [LARGE SCALE GENOMIC DNA]</scope>
</reference>
<keyword evidence="2" id="KW-1185">Reference proteome</keyword>
<comment type="caution">
    <text evidence="1">The sequence shown here is derived from an EMBL/GenBank/DDBJ whole genome shotgun (WGS) entry which is preliminary data.</text>
</comment>
<accession>A0AAV4A7E3</accession>
<dbReference type="EMBL" id="BLXT01003724">
    <property type="protein sequence ID" value="GFO03305.1"/>
    <property type="molecule type" value="Genomic_DNA"/>
</dbReference>
<sequence length="91" mass="9837">MVINNVKSLHVSVLTESLQHSLGPSTFRSNVMHQFSEECDLDIVHPSLRDSPSSGCAPIKVGAYIYAHKEISSRAAVLSSSAVANEEQCSH</sequence>
<protein>
    <submittedName>
        <fullName evidence="1">Uncharacterized protein</fullName>
    </submittedName>
</protein>
<dbReference type="Proteomes" id="UP000735302">
    <property type="component" value="Unassembled WGS sequence"/>
</dbReference>
<evidence type="ECO:0000313" key="1">
    <source>
        <dbReference type="EMBL" id="GFO03305.1"/>
    </source>
</evidence>
<name>A0AAV4A7E3_9GAST</name>
<dbReference type="AlphaFoldDB" id="A0AAV4A7E3"/>
<organism evidence="1 2">
    <name type="scientific">Plakobranchus ocellatus</name>
    <dbReference type="NCBI Taxonomy" id="259542"/>
    <lineage>
        <taxon>Eukaryota</taxon>
        <taxon>Metazoa</taxon>
        <taxon>Spiralia</taxon>
        <taxon>Lophotrochozoa</taxon>
        <taxon>Mollusca</taxon>
        <taxon>Gastropoda</taxon>
        <taxon>Heterobranchia</taxon>
        <taxon>Euthyneura</taxon>
        <taxon>Panpulmonata</taxon>
        <taxon>Sacoglossa</taxon>
        <taxon>Placobranchoidea</taxon>
        <taxon>Plakobranchidae</taxon>
        <taxon>Plakobranchus</taxon>
    </lineage>
</organism>